<protein>
    <submittedName>
        <fullName evidence="2">Uncharacterized protein</fullName>
    </submittedName>
</protein>
<feature type="region of interest" description="Disordered" evidence="1">
    <location>
        <begin position="1"/>
        <end position="23"/>
    </location>
</feature>
<gene>
    <name evidence="2" type="ORF">I206_05202</name>
    <name evidence="3" type="ORF">I206_107253</name>
</gene>
<feature type="compositionally biased region" description="Basic and acidic residues" evidence="1">
    <location>
        <begin position="40"/>
        <end position="53"/>
    </location>
</feature>
<reference evidence="2" key="3">
    <citation type="submission" date="2016-07" db="EMBL/GenBank/DDBJ databases">
        <title>Evolution of pathogenesis and genome organization in the Tremellales.</title>
        <authorList>
            <person name="Cuomo C."/>
            <person name="Litvintseva A."/>
            <person name="Heitman J."/>
            <person name="Chen Y."/>
            <person name="Sun S."/>
            <person name="Springer D."/>
            <person name="Dromer F."/>
            <person name="Young S."/>
            <person name="Zeng Q."/>
            <person name="Chapman S."/>
            <person name="Gujja S."/>
            <person name="Saif S."/>
            <person name="Birren B."/>
        </authorList>
    </citation>
    <scope>NUCLEOTIDE SEQUENCE</scope>
    <source>
        <strain evidence="2">CBS 10737</strain>
    </source>
</reference>
<dbReference type="GeneID" id="30173571"/>
<reference evidence="3" key="4">
    <citation type="submission" date="2024-02" db="EMBL/GenBank/DDBJ databases">
        <title>Comparative genomics of Cryptococcus and Kwoniella reveals pathogenesis evolution and contrasting modes of karyotype evolution via chromosome fusion or intercentromeric recombination.</title>
        <authorList>
            <person name="Coelho M.A."/>
            <person name="David-Palma M."/>
            <person name="Shea T."/>
            <person name="Bowers K."/>
            <person name="McGinley-Smith S."/>
            <person name="Mohammad A.W."/>
            <person name="Gnirke A."/>
            <person name="Yurkov A.M."/>
            <person name="Nowrousian M."/>
            <person name="Sun S."/>
            <person name="Cuomo C.A."/>
            <person name="Heitman J."/>
        </authorList>
    </citation>
    <scope>NUCLEOTIDE SEQUENCE</scope>
    <source>
        <strain evidence="3">CBS 10737</strain>
    </source>
</reference>
<accession>A0A1B9HYU3</accession>
<sequence length="156" mass="17316">MSQQTSSDSNSAAPNSAAKVEEMTNKLLGEWRTMEENLSKHPTFKDAQKESKKAHVNLIKSSEPYPNEESCPACRTSLESVEDLPGRLNPSVSSDLLELGGDTVKSFMRVYNTYYHTDLFQLSDNRDTSPEESDHTTEEEDAESESSDSAVKDEGC</sequence>
<dbReference type="AlphaFoldDB" id="A0A1B9HYU3"/>
<feature type="compositionally biased region" description="Low complexity" evidence="1">
    <location>
        <begin position="1"/>
        <end position="18"/>
    </location>
</feature>
<keyword evidence="4" id="KW-1185">Reference proteome</keyword>
<proteinExistence type="predicted"/>
<evidence type="ECO:0000256" key="1">
    <source>
        <dbReference type="SAM" id="MobiDB-lite"/>
    </source>
</evidence>
<reference evidence="3" key="2">
    <citation type="submission" date="2013-07" db="EMBL/GenBank/DDBJ databases">
        <authorList>
            <consortium name="The Broad Institute Genome Sequencing Platform"/>
            <person name="Cuomo C."/>
            <person name="Litvintseva A."/>
            <person name="Chen Y."/>
            <person name="Heitman J."/>
            <person name="Sun S."/>
            <person name="Springer D."/>
            <person name="Dromer F."/>
            <person name="Young S.K."/>
            <person name="Zeng Q."/>
            <person name="Gargeya S."/>
            <person name="Fitzgerald M."/>
            <person name="Abouelleil A."/>
            <person name="Alvarado L."/>
            <person name="Berlin A.M."/>
            <person name="Chapman S.B."/>
            <person name="Dewar J."/>
            <person name="Goldberg J."/>
            <person name="Griggs A."/>
            <person name="Gujja S."/>
            <person name="Hansen M."/>
            <person name="Howarth C."/>
            <person name="Imamovic A."/>
            <person name="Larimer J."/>
            <person name="McCowan C."/>
            <person name="Murphy C."/>
            <person name="Pearson M."/>
            <person name="Priest M."/>
            <person name="Roberts A."/>
            <person name="Saif S."/>
            <person name="Shea T."/>
            <person name="Sykes S."/>
            <person name="Wortman J."/>
            <person name="Nusbaum C."/>
            <person name="Birren B."/>
        </authorList>
    </citation>
    <scope>NUCLEOTIDE SEQUENCE</scope>
    <source>
        <strain evidence="3">CBS 10737</strain>
    </source>
</reference>
<reference evidence="2" key="1">
    <citation type="submission" date="2013-07" db="EMBL/GenBank/DDBJ databases">
        <title>The Genome Sequence of Cryptococcus pinus CBS10737.</title>
        <authorList>
            <consortium name="The Broad Institute Genome Sequencing Platform"/>
            <person name="Cuomo C."/>
            <person name="Litvintseva A."/>
            <person name="Chen Y."/>
            <person name="Heitman J."/>
            <person name="Sun S."/>
            <person name="Springer D."/>
            <person name="Dromer F."/>
            <person name="Young S.K."/>
            <person name="Zeng Q."/>
            <person name="Gargeya S."/>
            <person name="Fitzgerald M."/>
            <person name="Abouelleil A."/>
            <person name="Alvarado L."/>
            <person name="Berlin A.M."/>
            <person name="Chapman S.B."/>
            <person name="Dewar J."/>
            <person name="Goldberg J."/>
            <person name="Griggs A."/>
            <person name="Gujja S."/>
            <person name="Hansen M."/>
            <person name="Howarth C."/>
            <person name="Imamovic A."/>
            <person name="Larimer J."/>
            <person name="McCowan C."/>
            <person name="Murphy C."/>
            <person name="Pearson M."/>
            <person name="Priest M."/>
            <person name="Roberts A."/>
            <person name="Saif S."/>
            <person name="Shea T."/>
            <person name="Sykes S."/>
            <person name="Wortman J."/>
            <person name="Nusbaum C."/>
            <person name="Birren B."/>
        </authorList>
    </citation>
    <scope>NUCLEOTIDE SEQUENCE [LARGE SCALE GENOMIC DNA]</scope>
    <source>
        <strain evidence="2">CBS 10737</strain>
    </source>
</reference>
<evidence type="ECO:0000313" key="3">
    <source>
        <dbReference type="EMBL" id="WWC73287.1"/>
    </source>
</evidence>
<evidence type="ECO:0000313" key="4">
    <source>
        <dbReference type="Proteomes" id="UP000094020"/>
    </source>
</evidence>
<evidence type="ECO:0000313" key="2">
    <source>
        <dbReference type="EMBL" id="OCF48424.1"/>
    </source>
</evidence>
<dbReference type="Proteomes" id="UP000094020">
    <property type="component" value="Chromosome 10"/>
</dbReference>
<dbReference type="EMBL" id="CP144528">
    <property type="protein sequence ID" value="WWC73287.1"/>
    <property type="molecule type" value="Genomic_DNA"/>
</dbReference>
<feature type="compositionally biased region" description="Basic and acidic residues" evidence="1">
    <location>
        <begin position="124"/>
        <end position="136"/>
    </location>
</feature>
<feature type="compositionally biased region" description="Acidic residues" evidence="1">
    <location>
        <begin position="137"/>
        <end position="146"/>
    </location>
</feature>
<feature type="region of interest" description="Disordered" evidence="1">
    <location>
        <begin position="120"/>
        <end position="156"/>
    </location>
</feature>
<name>A0A1B9HYU3_9TREE</name>
<dbReference type="RefSeq" id="XP_019009643.1">
    <property type="nucleotide sequence ID" value="XM_019156925.1"/>
</dbReference>
<dbReference type="KEGG" id="kpin:30173571"/>
<organism evidence="2">
    <name type="scientific">Kwoniella pini CBS 10737</name>
    <dbReference type="NCBI Taxonomy" id="1296096"/>
    <lineage>
        <taxon>Eukaryota</taxon>
        <taxon>Fungi</taxon>
        <taxon>Dikarya</taxon>
        <taxon>Basidiomycota</taxon>
        <taxon>Agaricomycotina</taxon>
        <taxon>Tremellomycetes</taxon>
        <taxon>Tremellales</taxon>
        <taxon>Cryptococcaceae</taxon>
        <taxon>Kwoniella</taxon>
    </lineage>
</organism>
<dbReference type="EMBL" id="KI894013">
    <property type="protein sequence ID" value="OCF48424.1"/>
    <property type="molecule type" value="Genomic_DNA"/>
</dbReference>
<feature type="region of interest" description="Disordered" evidence="1">
    <location>
        <begin position="40"/>
        <end position="72"/>
    </location>
</feature>